<proteinExistence type="predicted"/>
<comment type="caution">
    <text evidence="1">The sequence shown here is derived from an EMBL/GenBank/DDBJ whole genome shotgun (WGS) entry which is preliminary data.</text>
</comment>
<dbReference type="Gene3D" id="3.30.70.120">
    <property type="match status" value="1"/>
</dbReference>
<evidence type="ECO:0000313" key="2">
    <source>
        <dbReference type="Proteomes" id="UP000295493"/>
    </source>
</evidence>
<protein>
    <submittedName>
        <fullName evidence="1">Uncharacterized protein</fullName>
    </submittedName>
</protein>
<keyword evidence="2" id="KW-1185">Reference proteome</keyword>
<sequence>MVTPHQSRAVTALKIHCPVDEATFHLLSAGDIATIDPDCALARIIDIVRSDNPLGDFGLYKAVFELSAGREVFTPAADANPALGTAGEPIASPTAILTVYIPDDVPQAAVSTALDAILAAHPWEVPVIEVRKTELLLRR</sequence>
<organism evidence="1 2">
    <name type="scientific">Stakelama pacifica</name>
    <dbReference type="NCBI Taxonomy" id="517720"/>
    <lineage>
        <taxon>Bacteria</taxon>
        <taxon>Pseudomonadati</taxon>
        <taxon>Pseudomonadota</taxon>
        <taxon>Alphaproteobacteria</taxon>
        <taxon>Sphingomonadales</taxon>
        <taxon>Sphingomonadaceae</taxon>
        <taxon>Stakelama</taxon>
    </lineage>
</organism>
<dbReference type="OrthoDB" id="4941745at2"/>
<name>A0A4R6FL54_9SPHN</name>
<dbReference type="AlphaFoldDB" id="A0A4R6FL54"/>
<dbReference type="InterPro" id="IPR015867">
    <property type="entry name" value="N-reg_PII/ATP_PRibTrfase_C"/>
</dbReference>
<dbReference type="EMBL" id="SNWD01000007">
    <property type="protein sequence ID" value="TDN81640.1"/>
    <property type="molecule type" value="Genomic_DNA"/>
</dbReference>
<evidence type="ECO:0000313" key="1">
    <source>
        <dbReference type="EMBL" id="TDN81640.1"/>
    </source>
</evidence>
<dbReference type="RefSeq" id="WP_133495774.1">
    <property type="nucleotide sequence ID" value="NZ_BMLU01000007.1"/>
</dbReference>
<dbReference type="Proteomes" id="UP000295493">
    <property type="component" value="Unassembled WGS sequence"/>
</dbReference>
<accession>A0A4R6FL54</accession>
<reference evidence="1 2" key="1">
    <citation type="submission" date="2019-03" db="EMBL/GenBank/DDBJ databases">
        <title>Genomic Encyclopedia of Type Strains, Phase IV (KMG-IV): sequencing the most valuable type-strain genomes for metagenomic binning, comparative biology and taxonomic classification.</title>
        <authorList>
            <person name="Goeker M."/>
        </authorList>
    </citation>
    <scope>NUCLEOTIDE SEQUENCE [LARGE SCALE GENOMIC DNA]</scope>
    <source>
        <strain evidence="1 2">DSM 25059</strain>
    </source>
</reference>
<gene>
    <name evidence="1" type="ORF">EV664_10739</name>
</gene>